<evidence type="ECO:0000313" key="2">
    <source>
        <dbReference type="EMBL" id="TLE00685.1"/>
    </source>
</evidence>
<evidence type="ECO:0008006" key="4">
    <source>
        <dbReference type="Google" id="ProtNLM"/>
    </source>
</evidence>
<feature type="transmembrane region" description="Helical" evidence="1">
    <location>
        <begin position="288"/>
        <end position="307"/>
    </location>
</feature>
<reference evidence="2 3" key="1">
    <citation type="journal article" date="2014" name="Genome Announc.">
        <title>Draft genome sequences of eight enterohepatic helicobacter species isolated from both laboratory and wild rodents.</title>
        <authorList>
            <person name="Sheh A."/>
            <person name="Shen Z."/>
            <person name="Fox J.G."/>
        </authorList>
    </citation>
    <scope>NUCLEOTIDE SEQUENCE [LARGE SCALE GENOMIC DNA]</scope>
    <source>
        <strain evidence="2 3">MIT 01-6451</strain>
    </source>
</reference>
<comment type="caution">
    <text evidence="2">The sequence shown here is derived from an EMBL/GenBank/DDBJ whole genome shotgun (WGS) entry which is preliminary data.</text>
</comment>
<proteinExistence type="predicted"/>
<dbReference type="Gene3D" id="2.30.30.40">
    <property type="entry name" value="SH3 Domains"/>
    <property type="match status" value="1"/>
</dbReference>
<gene>
    <name evidence="2" type="ORF">LS65_007185</name>
</gene>
<sequence>MFQKIQSRVIGLLLCLSCVFGETNTESALPKIAYINVQFPSTDTRMYVGQNIEIKYSLTLLANANLVSAELLDLDAKNNVVLKSNDTYWQKNNKGILQNTYVYNITGKNVIIPPLSVNVRSEEGYEENLIAPGATFQAIELSSNANYISVIADSFEVVDYRVKEYDETHNIVIFQFESKGAILDSMKIAKYPQQGLEKSRVVDDTTYGIYYVVLDKSIRSLTFDYFNLAQHQFVNISLPIHLVQSVADENGDIKPRNTILIFKNLLIGGLIAFVVIVWIVFRKIRKVSLFVLGILVAILGYNVFFGATSGIAQIGASVSIIPTHNSTIMEVIKTPTEVAIIGEYKDYYKVMIESKVGWIRKEYVSKD</sequence>
<dbReference type="OrthoDB" id="5372311at2"/>
<name>A0A4U8TLV4_9HELI</name>
<feature type="transmembrane region" description="Helical" evidence="1">
    <location>
        <begin position="260"/>
        <end position="281"/>
    </location>
</feature>
<keyword evidence="1" id="KW-1133">Transmembrane helix</keyword>
<dbReference type="Proteomes" id="UP000029707">
    <property type="component" value="Unassembled WGS sequence"/>
</dbReference>
<organism evidence="2 3">
    <name type="scientific">Helicobacter japonicus</name>
    <dbReference type="NCBI Taxonomy" id="425400"/>
    <lineage>
        <taxon>Bacteria</taxon>
        <taxon>Pseudomonadati</taxon>
        <taxon>Campylobacterota</taxon>
        <taxon>Epsilonproteobacteria</taxon>
        <taxon>Campylobacterales</taxon>
        <taxon>Helicobacteraceae</taxon>
        <taxon>Helicobacter</taxon>
    </lineage>
</organism>
<evidence type="ECO:0000313" key="3">
    <source>
        <dbReference type="Proteomes" id="UP000029707"/>
    </source>
</evidence>
<keyword evidence="1" id="KW-0812">Transmembrane</keyword>
<dbReference type="EMBL" id="JRMQ02000010">
    <property type="protein sequence ID" value="TLE00685.1"/>
    <property type="molecule type" value="Genomic_DNA"/>
</dbReference>
<accession>A0A4U8TLV4</accession>
<keyword evidence="1" id="KW-0472">Membrane</keyword>
<dbReference type="STRING" id="425400.LS65_05270"/>
<keyword evidence="3" id="KW-1185">Reference proteome</keyword>
<protein>
    <recommendedName>
        <fullName evidence="4">SH3 domain-containing protein</fullName>
    </recommendedName>
</protein>
<dbReference type="AlphaFoldDB" id="A0A4U8TLV4"/>
<evidence type="ECO:0000256" key="1">
    <source>
        <dbReference type="SAM" id="Phobius"/>
    </source>
</evidence>
<dbReference type="RefSeq" id="WP_034362154.1">
    <property type="nucleotide sequence ID" value="NZ_CAJUDB010000009.1"/>
</dbReference>